<evidence type="ECO:0000256" key="5">
    <source>
        <dbReference type="SAM" id="SignalP"/>
    </source>
</evidence>
<dbReference type="SUPFAM" id="SSF46626">
    <property type="entry name" value="Cytochrome c"/>
    <property type="match status" value="1"/>
</dbReference>
<feature type="chain" id="PRO_5018092771" evidence="5">
    <location>
        <begin position="21"/>
        <end position="94"/>
    </location>
</feature>
<sequence>MGVAGAVVLGVIGLAAPAPAAAPPPGALACGGCHPPAPQGAVPSLRGRSADTIVADMRAFRDGARPATVMDRIAKGFSDDETRAIADWLAAAQP</sequence>
<evidence type="ECO:0000256" key="1">
    <source>
        <dbReference type="ARBA" id="ARBA00022617"/>
    </source>
</evidence>
<dbReference type="EMBL" id="RCTF01000021">
    <property type="protein sequence ID" value="RLP74048.1"/>
    <property type="molecule type" value="Genomic_DNA"/>
</dbReference>
<dbReference type="AlphaFoldDB" id="A0A3L7A217"/>
<proteinExistence type="predicted"/>
<keyword evidence="1 4" id="KW-0349">Heme</keyword>
<dbReference type="InterPro" id="IPR009056">
    <property type="entry name" value="Cyt_c-like_dom"/>
</dbReference>
<evidence type="ECO:0000313" key="8">
    <source>
        <dbReference type="Proteomes" id="UP000269692"/>
    </source>
</evidence>
<evidence type="ECO:0000256" key="4">
    <source>
        <dbReference type="PROSITE-ProRule" id="PRU00433"/>
    </source>
</evidence>
<feature type="signal peptide" evidence="5">
    <location>
        <begin position="1"/>
        <end position="20"/>
    </location>
</feature>
<keyword evidence="3 4" id="KW-0408">Iron</keyword>
<dbReference type="GO" id="GO:0009055">
    <property type="term" value="F:electron transfer activity"/>
    <property type="evidence" value="ECO:0007669"/>
    <property type="project" value="InterPro"/>
</dbReference>
<dbReference type="InterPro" id="IPR036909">
    <property type="entry name" value="Cyt_c-like_dom_sf"/>
</dbReference>
<evidence type="ECO:0000259" key="6">
    <source>
        <dbReference type="PROSITE" id="PS51007"/>
    </source>
</evidence>
<name>A0A3L7A217_9HYPH</name>
<keyword evidence="5" id="KW-0732">Signal</keyword>
<accession>A0A3L7A217</accession>
<evidence type="ECO:0000256" key="2">
    <source>
        <dbReference type="ARBA" id="ARBA00022723"/>
    </source>
</evidence>
<dbReference type="GO" id="GO:0020037">
    <property type="term" value="F:heme binding"/>
    <property type="evidence" value="ECO:0007669"/>
    <property type="project" value="InterPro"/>
</dbReference>
<keyword evidence="8" id="KW-1185">Reference proteome</keyword>
<keyword evidence="2 4" id="KW-0479">Metal-binding</keyword>
<dbReference type="Proteomes" id="UP000269692">
    <property type="component" value="Unassembled WGS sequence"/>
</dbReference>
<dbReference type="OrthoDB" id="9808603at2"/>
<organism evidence="7 8">
    <name type="scientific">Xanthobacter tagetidis</name>
    <dbReference type="NCBI Taxonomy" id="60216"/>
    <lineage>
        <taxon>Bacteria</taxon>
        <taxon>Pseudomonadati</taxon>
        <taxon>Pseudomonadota</taxon>
        <taxon>Alphaproteobacteria</taxon>
        <taxon>Hyphomicrobiales</taxon>
        <taxon>Xanthobacteraceae</taxon>
        <taxon>Xanthobacter</taxon>
    </lineage>
</organism>
<evidence type="ECO:0000256" key="3">
    <source>
        <dbReference type="ARBA" id="ARBA00023004"/>
    </source>
</evidence>
<comment type="caution">
    <text evidence="7">The sequence shown here is derived from an EMBL/GenBank/DDBJ whole genome shotgun (WGS) entry which is preliminary data.</text>
</comment>
<feature type="domain" description="Cytochrome c" evidence="6">
    <location>
        <begin position="5"/>
        <end position="93"/>
    </location>
</feature>
<evidence type="ECO:0000313" key="7">
    <source>
        <dbReference type="EMBL" id="RLP74048.1"/>
    </source>
</evidence>
<dbReference type="GO" id="GO:0046872">
    <property type="term" value="F:metal ion binding"/>
    <property type="evidence" value="ECO:0007669"/>
    <property type="project" value="UniProtKB-KW"/>
</dbReference>
<gene>
    <name evidence="7" type="ORF">D9R14_19925</name>
</gene>
<dbReference type="Gene3D" id="1.10.760.10">
    <property type="entry name" value="Cytochrome c-like domain"/>
    <property type="match status" value="1"/>
</dbReference>
<dbReference type="PROSITE" id="PS51007">
    <property type="entry name" value="CYTC"/>
    <property type="match status" value="1"/>
</dbReference>
<protein>
    <submittedName>
        <fullName evidence="7">Cytochrome C</fullName>
    </submittedName>
</protein>
<reference evidence="7 8" key="1">
    <citation type="submission" date="2018-10" db="EMBL/GenBank/DDBJ databases">
        <title>Xanthobacter tagetidis genome sequencing and assembly.</title>
        <authorList>
            <person name="Maclea K.S."/>
            <person name="Goen A.E."/>
            <person name="Fatima S.A."/>
        </authorList>
    </citation>
    <scope>NUCLEOTIDE SEQUENCE [LARGE SCALE GENOMIC DNA]</scope>
    <source>
        <strain evidence="7 8">ATCC 700314</strain>
    </source>
</reference>